<reference evidence="1" key="1">
    <citation type="submission" date="2020-08" db="EMBL/GenBank/DDBJ databases">
        <title>Genome public.</title>
        <authorList>
            <person name="Liu C."/>
            <person name="Sun Q."/>
        </authorList>
    </citation>
    <scope>NUCLEOTIDE SEQUENCE</scope>
    <source>
        <strain evidence="1">NSJ-51</strain>
    </source>
</reference>
<evidence type="ECO:0000313" key="2">
    <source>
        <dbReference type="Proteomes" id="UP000661435"/>
    </source>
</evidence>
<protein>
    <recommendedName>
        <fullName evidence="3">DUF2383 domain-containing protein</fullName>
    </recommendedName>
</protein>
<gene>
    <name evidence="1" type="ORF">H8S57_16385</name>
</gene>
<name>A0A8J6MAR0_9FIRM</name>
<dbReference type="InterPro" id="IPR012347">
    <property type="entry name" value="Ferritin-like"/>
</dbReference>
<keyword evidence="2" id="KW-1185">Reference proteome</keyword>
<proteinExistence type="predicted"/>
<organism evidence="1 2">
    <name type="scientific">Lawsonibacter hominis</name>
    <dbReference type="NCBI Taxonomy" id="2763053"/>
    <lineage>
        <taxon>Bacteria</taxon>
        <taxon>Bacillati</taxon>
        <taxon>Bacillota</taxon>
        <taxon>Clostridia</taxon>
        <taxon>Eubacteriales</taxon>
        <taxon>Oscillospiraceae</taxon>
        <taxon>Lawsonibacter</taxon>
    </lineage>
</organism>
<sequence>MLTESELLQSIHQSTNMGREGIQSVLNYAKDDRLRQALEQQLVEYEKLAGASGKMLLERDEKPKETNPVAKASSAAMSAMKLMADPSASKIAEMMIQGNTMGMTQSLRNLNDYPGKDERVRDLASKLLRTEEANIEQMKKFL</sequence>
<evidence type="ECO:0000313" key="1">
    <source>
        <dbReference type="EMBL" id="MBC5735276.1"/>
    </source>
</evidence>
<dbReference type="AlphaFoldDB" id="A0A8J6MAR0"/>
<dbReference type="EMBL" id="JACOPP010000053">
    <property type="protein sequence ID" value="MBC5735276.1"/>
    <property type="molecule type" value="Genomic_DNA"/>
</dbReference>
<dbReference type="Proteomes" id="UP000661435">
    <property type="component" value="Unassembled WGS sequence"/>
</dbReference>
<comment type="caution">
    <text evidence="1">The sequence shown here is derived from an EMBL/GenBank/DDBJ whole genome shotgun (WGS) entry which is preliminary data.</text>
</comment>
<evidence type="ECO:0008006" key="3">
    <source>
        <dbReference type="Google" id="ProtNLM"/>
    </source>
</evidence>
<dbReference type="RefSeq" id="WP_186909038.1">
    <property type="nucleotide sequence ID" value="NZ_JACOPP010000053.1"/>
</dbReference>
<accession>A0A8J6MAR0</accession>
<dbReference type="Gene3D" id="1.20.1260.10">
    <property type="match status" value="1"/>
</dbReference>